<feature type="binding site" evidence="9">
    <location>
        <begin position="45"/>
        <end position="49"/>
    </location>
    <ligand>
        <name>4-amino-2-methyl-5-(diphosphooxymethyl)pyrimidine</name>
        <dbReference type="ChEBI" id="CHEBI:57841"/>
    </ligand>
</feature>
<dbReference type="PANTHER" id="PTHR20857:SF15">
    <property type="entry name" value="THIAMINE-PHOSPHATE SYNTHASE"/>
    <property type="match status" value="1"/>
</dbReference>
<keyword evidence="5 9" id="KW-0784">Thiamine biosynthesis</keyword>
<evidence type="ECO:0000256" key="9">
    <source>
        <dbReference type="HAMAP-Rule" id="MF_00097"/>
    </source>
</evidence>
<dbReference type="SUPFAM" id="SSF51391">
    <property type="entry name" value="Thiamin phosphate synthase"/>
    <property type="match status" value="1"/>
</dbReference>
<dbReference type="InterPro" id="IPR034291">
    <property type="entry name" value="TMP_synthase"/>
</dbReference>
<gene>
    <name evidence="9" type="primary">thiE</name>
    <name evidence="13" type="ORF">IAQ67_22305</name>
</gene>
<dbReference type="AlphaFoldDB" id="A0A7H0Y613"/>
<accession>A0A7H0Y613</accession>
<comment type="cofactor">
    <cofactor evidence="9">
        <name>Mg(2+)</name>
        <dbReference type="ChEBI" id="CHEBI:18420"/>
    </cofactor>
    <text evidence="9">Binds 1 Mg(2+) ion per subunit.</text>
</comment>
<feature type="binding site" evidence="9">
    <location>
        <position position="80"/>
    </location>
    <ligand>
        <name>4-amino-2-methyl-5-(diphosphooxymethyl)pyrimidine</name>
        <dbReference type="ChEBI" id="CHEBI:57841"/>
    </ligand>
</feature>
<evidence type="ECO:0000256" key="1">
    <source>
        <dbReference type="ARBA" id="ARBA00005165"/>
    </source>
</evidence>
<keyword evidence="3 9" id="KW-0479">Metal-binding</keyword>
<evidence type="ECO:0000256" key="8">
    <source>
        <dbReference type="ARBA" id="ARBA00047883"/>
    </source>
</evidence>
<feature type="binding site" evidence="9">
    <location>
        <position position="118"/>
    </location>
    <ligand>
        <name>4-amino-2-methyl-5-(diphosphooxymethyl)pyrimidine</name>
        <dbReference type="ChEBI" id="CHEBI:57841"/>
    </ligand>
</feature>
<evidence type="ECO:0000256" key="3">
    <source>
        <dbReference type="ARBA" id="ARBA00022723"/>
    </source>
</evidence>
<comment type="pathway">
    <text evidence="1 9 11">Cofactor biosynthesis; thiamine diphosphate biosynthesis; thiamine phosphate from 4-amino-2-methyl-5-diphosphomethylpyrimidine and 4-methyl-5-(2-phosphoethyl)-thiazole: step 1/1.</text>
</comment>
<feature type="binding site" evidence="9">
    <location>
        <position position="176"/>
    </location>
    <ligand>
        <name>2-[(2R,5Z)-2-carboxy-4-methylthiazol-5(2H)-ylidene]ethyl phosphate</name>
        <dbReference type="ChEBI" id="CHEBI:62899"/>
    </ligand>
</feature>
<feature type="binding site" evidence="9">
    <location>
        <begin position="144"/>
        <end position="146"/>
    </location>
    <ligand>
        <name>2-[(2R,5Z)-2-carboxy-4-methylthiazol-5(2H)-ylidene]ethyl phosphate</name>
        <dbReference type="ChEBI" id="CHEBI:62899"/>
    </ligand>
</feature>
<proteinExistence type="inferred from homology"/>
<evidence type="ECO:0000256" key="6">
    <source>
        <dbReference type="ARBA" id="ARBA00047334"/>
    </source>
</evidence>
<evidence type="ECO:0000256" key="11">
    <source>
        <dbReference type="RuleBase" id="RU004253"/>
    </source>
</evidence>
<comment type="function">
    <text evidence="9">Condenses 4-methyl-5-(beta-hydroxyethyl)thiazole monophosphate (THZ-P) and 2-methyl-4-amino-5-hydroxymethyl pyrimidine pyrophosphate (HMP-PP) to form thiamine monophosphate (TMP).</text>
</comment>
<reference evidence="13 14" key="1">
    <citation type="submission" date="2020-09" db="EMBL/GenBank/DDBJ databases">
        <title>Characterization of Paenibacillus peoriae strain ZF390 with broad-spectrum antimicrobial activity as a potential biocontrol agent.</title>
        <authorList>
            <person name="Li L."/>
            <person name="Zhao Y."/>
            <person name="Li B."/>
            <person name="Xie X."/>
        </authorList>
    </citation>
    <scope>NUCLEOTIDE SEQUENCE [LARGE SCALE GENOMIC DNA]</scope>
    <source>
        <strain evidence="13 14">ZF390</strain>
    </source>
</reference>
<dbReference type="FunFam" id="3.20.20.70:FF:000096">
    <property type="entry name" value="Thiamine-phosphate synthase"/>
    <property type="match status" value="1"/>
</dbReference>
<comment type="catalytic activity">
    <reaction evidence="8 9 10">
        <text>2-[(2R,5Z)-2-carboxy-4-methylthiazol-5(2H)-ylidene]ethyl phosphate + 4-amino-2-methyl-5-(diphosphooxymethyl)pyrimidine + 2 H(+) = thiamine phosphate + CO2 + diphosphate</text>
        <dbReference type="Rhea" id="RHEA:47844"/>
        <dbReference type="ChEBI" id="CHEBI:15378"/>
        <dbReference type="ChEBI" id="CHEBI:16526"/>
        <dbReference type="ChEBI" id="CHEBI:33019"/>
        <dbReference type="ChEBI" id="CHEBI:37575"/>
        <dbReference type="ChEBI" id="CHEBI:57841"/>
        <dbReference type="ChEBI" id="CHEBI:62899"/>
        <dbReference type="EC" id="2.5.1.3"/>
    </reaction>
</comment>
<dbReference type="GO" id="GO:0009228">
    <property type="term" value="P:thiamine biosynthetic process"/>
    <property type="evidence" value="ECO:0007669"/>
    <property type="project" value="UniProtKB-KW"/>
</dbReference>
<sequence length="237" mass="25525">MSGRILSEVVRRHLQIYLVLGSVNCLAEPGWVVQEALAGGATMVQFREKGLGALTGVPMFELARQLQELCRHAGVPFIINDDVELALELDADGVHIGQDDESADSVRERIGNRILGVSAHTIEEARRAILQGADYLGVGPIYPTISKDDAHAVQGPAILYEMRKAGIDVPIVGIGGITVDRVEEVARAGADGVAVISAVTQTEQVRGAVKELKKNMVSFLNDPIYMFDIDSTDHPAF</sequence>
<protein>
    <recommendedName>
        <fullName evidence="9">Thiamine-phosphate synthase</fullName>
        <shortName evidence="9">TP synthase</shortName>
        <shortName evidence="9">TPS</shortName>
        <ecNumber evidence="9">2.5.1.3</ecNumber>
    </recommendedName>
    <alternativeName>
        <fullName evidence="9">Thiamine-phosphate pyrophosphorylase</fullName>
        <shortName evidence="9">TMP pyrophosphorylase</shortName>
        <shortName evidence="9">TMP-PPase</shortName>
    </alternativeName>
</protein>
<dbReference type="NCBIfam" id="TIGR00693">
    <property type="entry name" value="thiE"/>
    <property type="match status" value="1"/>
</dbReference>
<evidence type="ECO:0000259" key="12">
    <source>
        <dbReference type="Pfam" id="PF02581"/>
    </source>
</evidence>
<dbReference type="GO" id="GO:0004789">
    <property type="term" value="F:thiamine-phosphate diphosphorylase activity"/>
    <property type="evidence" value="ECO:0007669"/>
    <property type="project" value="UniProtKB-UniRule"/>
</dbReference>
<keyword evidence="2 9" id="KW-0808">Transferase</keyword>
<evidence type="ECO:0000256" key="2">
    <source>
        <dbReference type="ARBA" id="ARBA00022679"/>
    </source>
</evidence>
<dbReference type="UniPathway" id="UPA00060">
    <property type="reaction ID" value="UER00141"/>
</dbReference>
<dbReference type="Proteomes" id="UP000516384">
    <property type="component" value="Chromosome"/>
</dbReference>
<feature type="binding site" evidence="9">
    <location>
        <position position="100"/>
    </location>
    <ligand>
        <name>Mg(2+)</name>
        <dbReference type="ChEBI" id="CHEBI:18420"/>
    </ligand>
</feature>
<evidence type="ECO:0000256" key="7">
    <source>
        <dbReference type="ARBA" id="ARBA00047851"/>
    </source>
</evidence>
<dbReference type="InterPro" id="IPR036206">
    <property type="entry name" value="ThiamineP_synth_sf"/>
</dbReference>
<dbReference type="InterPro" id="IPR013785">
    <property type="entry name" value="Aldolase_TIM"/>
</dbReference>
<evidence type="ECO:0000256" key="5">
    <source>
        <dbReference type="ARBA" id="ARBA00022977"/>
    </source>
</evidence>
<dbReference type="HAMAP" id="MF_00097">
    <property type="entry name" value="TMP_synthase"/>
    <property type="match status" value="1"/>
</dbReference>
<dbReference type="Gene3D" id="3.20.20.70">
    <property type="entry name" value="Aldolase class I"/>
    <property type="match status" value="1"/>
</dbReference>
<evidence type="ECO:0000256" key="4">
    <source>
        <dbReference type="ARBA" id="ARBA00022842"/>
    </source>
</evidence>
<evidence type="ECO:0000313" key="13">
    <source>
        <dbReference type="EMBL" id="QNR66521.1"/>
    </source>
</evidence>
<dbReference type="GO" id="GO:0005737">
    <property type="term" value="C:cytoplasm"/>
    <property type="evidence" value="ECO:0007669"/>
    <property type="project" value="TreeGrafter"/>
</dbReference>
<comment type="catalytic activity">
    <reaction evidence="7 9 10">
        <text>2-(2-carboxy-4-methylthiazol-5-yl)ethyl phosphate + 4-amino-2-methyl-5-(diphosphooxymethyl)pyrimidine + 2 H(+) = thiamine phosphate + CO2 + diphosphate</text>
        <dbReference type="Rhea" id="RHEA:47848"/>
        <dbReference type="ChEBI" id="CHEBI:15378"/>
        <dbReference type="ChEBI" id="CHEBI:16526"/>
        <dbReference type="ChEBI" id="CHEBI:33019"/>
        <dbReference type="ChEBI" id="CHEBI:37575"/>
        <dbReference type="ChEBI" id="CHEBI:57841"/>
        <dbReference type="ChEBI" id="CHEBI:62890"/>
        <dbReference type="EC" id="2.5.1.3"/>
    </reaction>
</comment>
<dbReference type="EC" id="2.5.1.3" evidence="9"/>
<dbReference type="RefSeq" id="WP_134904756.1">
    <property type="nucleotide sequence ID" value="NZ_CP061172.1"/>
</dbReference>
<feature type="binding site" evidence="9">
    <location>
        <position position="81"/>
    </location>
    <ligand>
        <name>Mg(2+)</name>
        <dbReference type="ChEBI" id="CHEBI:18420"/>
    </ligand>
</feature>
<dbReference type="CDD" id="cd00564">
    <property type="entry name" value="TMP_TenI"/>
    <property type="match status" value="1"/>
</dbReference>
<organism evidence="13 14">
    <name type="scientific">Paenibacillus peoriae</name>
    <dbReference type="NCBI Taxonomy" id="59893"/>
    <lineage>
        <taxon>Bacteria</taxon>
        <taxon>Bacillati</taxon>
        <taxon>Bacillota</taxon>
        <taxon>Bacilli</taxon>
        <taxon>Bacillales</taxon>
        <taxon>Paenibacillaceae</taxon>
        <taxon>Paenibacillus</taxon>
    </lineage>
</organism>
<feature type="binding site" evidence="9">
    <location>
        <position position="147"/>
    </location>
    <ligand>
        <name>4-amino-2-methyl-5-(diphosphooxymethyl)pyrimidine</name>
        <dbReference type="ChEBI" id="CHEBI:57841"/>
    </ligand>
</feature>
<comment type="similarity">
    <text evidence="9 10">Belongs to the thiamine-phosphate synthase family.</text>
</comment>
<dbReference type="GO" id="GO:0000287">
    <property type="term" value="F:magnesium ion binding"/>
    <property type="evidence" value="ECO:0007669"/>
    <property type="project" value="UniProtKB-UniRule"/>
</dbReference>
<feature type="domain" description="Thiamine phosphate synthase/TenI" evidence="12">
    <location>
        <begin position="16"/>
        <end position="199"/>
    </location>
</feature>
<evidence type="ECO:0000256" key="10">
    <source>
        <dbReference type="RuleBase" id="RU003826"/>
    </source>
</evidence>
<dbReference type="GO" id="GO:0009229">
    <property type="term" value="P:thiamine diphosphate biosynthetic process"/>
    <property type="evidence" value="ECO:0007669"/>
    <property type="project" value="UniProtKB-UniRule"/>
</dbReference>
<keyword evidence="4 9" id="KW-0460">Magnesium</keyword>
<dbReference type="Pfam" id="PF02581">
    <property type="entry name" value="TMP-TENI"/>
    <property type="match status" value="1"/>
</dbReference>
<comment type="catalytic activity">
    <reaction evidence="6 9 10">
        <text>4-methyl-5-(2-phosphooxyethyl)-thiazole + 4-amino-2-methyl-5-(diphosphooxymethyl)pyrimidine + H(+) = thiamine phosphate + diphosphate</text>
        <dbReference type="Rhea" id="RHEA:22328"/>
        <dbReference type="ChEBI" id="CHEBI:15378"/>
        <dbReference type="ChEBI" id="CHEBI:33019"/>
        <dbReference type="ChEBI" id="CHEBI:37575"/>
        <dbReference type="ChEBI" id="CHEBI:57841"/>
        <dbReference type="ChEBI" id="CHEBI:58296"/>
        <dbReference type="EC" id="2.5.1.3"/>
    </reaction>
</comment>
<name>A0A7H0Y613_9BACL</name>
<dbReference type="EMBL" id="CP061172">
    <property type="protein sequence ID" value="QNR66521.1"/>
    <property type="molecule type" value="Genomic_DNA"/>
</dbReference>
<dbReference type="InterPro" id="IPR022998">
    <property type="entry name" value="ThiamineP_synth_TenI"/>
</dbReference>
<feature type="binding site" evidence="9">
    <location>
        <begin position="196"/>
        <end position="197"/>
    </location>
    <ligand>
        <name>2-[(2R,5Z)-2-carboxy-4-methylthiazol-5(2H)-ylidene]ethyl phosphate</name>
        <dbReference type="ChEBI" id="CHEBI:62899"/>
    </ligand>
</feature>
<evidence type="ECO:0000313" key="14">
    <source>
        <dbReference type="Proteomes" id="UP000516384"/>
    </source>
</evidence>
<dbReference type="PANTHER" id="PTHR20857">
    <property type="entry name" value="THIAMINE-PHOSPHATE PYROPHOSPHORYLASE"/>
    <property type="match status" value="1"/>
</dbReference>